<keyword evidence="6" id="KW-1185">Reference proteome</keyword>
<dbReference type="InParanoid" id="A0A2P5FFH1"/>
<dbReference type="OrthoDB" id="1431247at2759"/>
<dbReference type="InterPro" id="IPR002068">
    <property type="entry name" value="A-crystallin/Hsp20_dom"/>
</dbReference>
<evidence type="ECO:0000256" key="2">
    <source>
        <dbReference type="PROSITE-ProRule" id="PRU00285"/>
    </source>
</evidence>
<evidence type="ECO:0000313" key="5">
    <source>
        <dbReference type="EMBL" id="PON96506.1"/>
    </source>
</evidence>
<comment type="caution">
    <text evidence="5">The sequence shown here is derived from an EMBL/GenBank/DDBJ whole genome shotgun (WGS) entry which is preliminary data.</text>
</comment>
<dbReference type="SUPFAM" id="SSF49764">
    <property type="entry name" value="HSP20-like chaperones"/>
    <property type="match status" value="1"/>
</dbReference>
<organism evidence="5 6">
    <name type="scientific">Trema orientale</name>
    <name type="common">Charcoal tree</name>
    <name type="synonym">Celtis orientalis</name>
    <dbReference type="NCBI Taxonomy" id="63057"/>
    <lineage>
        <taxon>Eukaryota</taxon>
        <taxon>Viridiplantae</taxon>
        <taxon>Streptophyta</taxon>
        <taxon>Embryophyta</taxon>
        <taxon>Tracheophyta</taxon>
        <taxon>Spermatophyta</taxon>
        <taxon>Magnoliopsida</taxon>
        <taxon>eudicotyledons</taxon>
        <taxon>Gunneridae</taxon>
        <taxon>Pentapetalae</taxon>
        <taxon>rosids</taxon>
        <taxon>fabids</taxon>
        <taxon>Rosales</taxon>
        <taxon>Cannabaceae</taxon>
        <taxon>Trema</taxon>
    </lineage>
</organism>
<dbReference type="Gene3D" id="2.60.40.790">
    <property type="match status" value="1"/>
</dbReference>
<feature type="domain" description="SHSP" evidence="4">
    <location>
        <begin position="197"/>
        <end position="303"/>
    </location>
</feature>
<keyword evidence="1 5" id="KW-0346">Stress response</keyword>
<dbReference type="CDD" id="cd06464">
    <property type="entry name" value="ACD_sHsps-like"/>
    <property type="match status" value="1"/>
</dbReference>
<dbReference type="EMBL" id="JXTC01000038">
    <property type="protein sequence ID" value="PON96506.1"/>
    <property type="molecule type" value="Genomic_DNA"/>
</dbReference>
<sequence>MEAQRRIKMIASHFVPTDELHLSPTHLLPMNCSSTLNSVIRRGDSKMYFARQGSAYQPNFMRQGSSEDVIETVNQNDNATLNSATRRLDSKVYFARQGSAYQASFMRQAVASSEEVLPAQSDTPLKNLKYSDSGNEGLYYISQERPLFSRPSSVELKIRSGETSLKARELFHTDIPPKFAVPSGILSHQKEQYSSRSNVIEWSPRTDIAESGRNYLITVEIPGVNIKDIRVEVDDKRLTVVGKRSTQHWKVAGSSNDSFSAFIRREIVQGPYEVVWPLPANVNKDNVSAEFLDGVLRVIIPKL</sequence>
<gene>
    <name evidence="5" type="ORF">TorRG33x02_077790</name>
</gene>
<dbReference type="FunCoup" id="A0A2P5FFH1">
    <property type="interactions" value="429"/>
</dbReference>
<proteinExistence type="inferred from homology"/>
<dbReference type="AlphaFoldDB" id="A0A2P5FFH1"/>
<dbReference type="PROSITE" id="PS01031">
    <property type="entry name" value="SHSP"/>
    <property type="match status" value="1"/>
</dbReference>
<evidence type="ECO:0000256" key="3">
    <source>
        <dbReference type="RuleBase" id="RU003616"/>
    </source>
</evidence>
<dbReference type="InterPro" id="IPR008978">
    <property type="entry name" value="HSP20-like_chaperone"/>
</dbReference>
<evidence type="ECO:0000256" key="1">
    <source>
        <dbReference type="ARBA" id="ARBA00023016"/>
    </source>
</evidence>
<accession>A0A2P5FFH1</accession>
<reference evidence="6" key="1">
    <citation type="submission" date="2016-06" db="EMBL/GenBank/DDBJ databases">
        <title>Parallel loss of symbiosis genes in relatives of nitrogen-fixing non-legume Parasponia.</title>
        <authorList>
            <person name="Van Velzen R."/>
            <person name="Holmer R."/>
            <person name="Bu F."/>
            <person name="Rutten L."/>
            <person name="Van Zeijl A."/>
            <person name="Liu W."/>
            <person name="Santuari L."/>
            <person name="Cao Q."/>
            <person name="Sharma T."/>
            <person name="Shen D."/>
            <person name="Roswanjaya Y."/>
            <person name="Wardhani T."/>
            <person name="Kalhor M.S."/>
            <person name="Jansen J."/>
            <person name="Van den Hoogen J."/>
            <person name="Gungor B."/>
            <person name="Hartog M."/>
            <person name="Hontelez J."/>
            <person name="Verver J."/>
            <person name="Yang W.-C."/>
            <person name="Schijlen E."/>
            <person name="Repin R."/>
            <person name="Schilthuizen M."/>
            <person name="Schranz E."/>
            <person name="Heidstra R."/>
            <person name="Miyata K."/>
            <person name="Fedorova E."/>
            <person name="Kohlen W."/>
            <person name="Bisseling T."/>
            <person name="Smit S."/>
            <person name="Geurts R."/>
        </authorList>
    </citation>
    <scope>NUCLEOTIDE SEQUENCE [LARGE SCALE GENOMIC DNA]</scope>
    <source>
        <strain evidence="6">cv. RG33-2</strain>
    </source>
</reference>
<comment type="similarity">
    <text evidence="2 3">Belongs to the small heat shock protein (HSP20) family.</text>
</comment>
<name>A0A2P5FFH1_TREOI</name>
<dbReference type="Pfam" id="PF00011">
    <property type="entry name" value="HSP20"/>
    <property type="match status" value="1"/>
</dbReference>
<dbReference type="STRING" id="63057.A0A2P5FFH1"/>
<dbReference type="Proteomes" id="UP000237000">
    <property type="component" value="Unassembled WGS sequence"/>
</dbReference>
<evidence type="ECO:0000259" key="4">
    <source>
        <dbReference type="PROSITE" id="PS01031"/>
    </source>
</evidence>
<dbReference type="InterPro" id="IPR031107">
    <property type="entry name" value="Small_HSP"/>
</dbReference>
<protein>
    <submittedName>
        <fullName evidence="5">Small heat shock protein HSP</fullName>
    </submittedName>
</protein>
<dbReference type="PANTHER" id="PTHR11527">
    <property type="entry name" value="HEAT-SHOCK PROTEIN 20 FAMILY MEMBER"/>
    <property type="match status" value="1"/>
</dbReference>
<evidence type="ECO:0000313" key="6">
    <source>
        <dbReference type="Proteomes" id="UP000237000"/>
    </source>
</evidence>